<dbReference type="PATRIC" id="fig|1227495.3.peg.1547"/>
<feature type="compositionally biased region" description="Basic and acidic residues" evidence="2">
    <location>
        <begin position="370"/>
        <end position="384"/>
    </location>
</feature>
<evidence type="ECO:0000256" key="1">
    <source>
        <dbReference type="SAM" id="Coils"/>
    </source>
</evidence>
<name>L9YYV7_9EURY</name>
<accession>L9YYV7</accession>
<dbReference type="EMBL" id="AOII01000042">
    <property type="protein sequence ID" value="ELY78826.1"/>
    <property type="molecule type" value="Genomic_DNA"/>
</dbReference>
<evidence type="ECO:0000313" key="3">
    <source>
        <dbReference type="EMBL" id="ELY78826.1"/>
    </source>
</evidence>
<protein>
    <recommendedName>
        <fullName evidence="5">DUF460 domain-containing protein</fullName>
    </recommendedName>
</protein>
<evidence type="ECO:0000256" key="2">
    <source>
        <dbReference type="SAM" id="MobiDB-lite"/>
    </source>
</evidence>
<dbReference type="eggNOG" id="arCOG04219">
    <property type="taxonomic scope" value="Archaea"/>
</dbReference>
<dbReference type="Gene3D" id="1.10.287.1490">
    <property type="match status" value="1"/>
</dbReference>
<sequence length="701" mass="78031">MSGTPTTGKTERRRIAAAEAAFGTVLKRVQTRAGFIAISFLAASVSTRTSALDAVVFGVDIQSGDVRGDAPSYALAVYDGDDVSRDVVSHRKLRRLIDDEEPAIVATDNMYELAADKDQLIHFLGSLPAGTRLVQVTGAEQPEPLSRVANRHNVPYGKDPMQEAEAAARLAAHNVGHEVSAFTDTTAVKVARGRSTGSGGWSEDRYTRRIHGSVRKRAREVESELEDANLEYEREVREAYGGFANAVFTVAARPGDIPVSRTRSGDVRVEIERQRRDGIEFEPLVKRRDHVIVGIDPGTTTAVAIVGLEGEVLDVWSSRTSDTAAVIEWIVERGRPVIVAADVTPMPETVEKFRRSFDAAGWAPESDLPIDEKQHRTRDQPYDDDHQRDAMAAALYALDAHEDQFERIASKLPPGIDRGEVTARVVAGEESVEAVLTDLNDEEEPESEPTEHEPRELSEEEKRIKDLERQVERLQSHVERLEGRVAERDERIDDLETELSVTRSEERKEVRRDREVNRLERKANRLERERDAARDEVETLEKKVERMKALWKLDHSNFSDVSAEKEGLVPVKVVEKFTKGAIREANEQYGIASGDVVYIRDPSGAGRSTAELLAGFDPRVVLKDGGLSEIADELLFENEIPVGPAADVAMQEVDELAVAREDDVEAAIDDWHERAEDRKRDRKAAMVDQLISEHRAGDNEV</sequence>
<proteinExistence type="predicted"/>
<organism evidence="3 4">
    <name type="scientific">Natrinema pallidum DSM 3751</name>
    <dbReference type="NCBI Taxonomy" id="1227495"/>
    <lineage>
        <taxon>Archaea</taxon>
        <taxon>Methanobacteriati</taxon>
        <taxon>Methanobacteriota</taxon>
        <taxon>Stenosarchaea group</taxon>
        <taxon>Halobacteria</taxon>
        <taxon>Halobacteriales</taxon>
        <taxon>Natrialbaceae</taxon>
        <taxon>Natrinema</taxon>
    </lineage>
</organism>
<dbReference type="PANTHER" id="PTHR40707:SF1">
    <property type="entry name" value="DUF460 DOMAIN-CONTAINING PROTEIN"/>
    <property type="match status" value="1"/>
</dbReference>
<dbReference type="Proteomes" id="UP000011618">
    <property type="component" value="Unassembled WGS sequence"/>
</dbReference>
<gene>
    <name evidence="3" type="ORF">C487_07692</name>
</gene>
<feature type="compositionally biased region" description="Acidic residues" evidence="2">
    <location>
        <begin position="439"/>
        <end position="448"/>
    </location>
</feature>
<feature type="compositionally biased region" description="Basic and acidic residues" evidence="2">
    <location>
        <begin position="449"/>
        <end position="462"/>
    </location>
</feature>
<dbReference type="InterPro" id="IPR007408">
    <property type="entry name" value="DUF460"/>
</dbReference>
<dbReference type="Pfam" id="PF04312">
    <property type="entry name" value="DUF460"/>
    <property type="match status" value="1"/>
</dbReference>
<evidence type="ECO:0008006" key="5">
    <source>
        <dbReference type="Google" id="ProtNLM"/>
    </source>
</evidence>
<keyword evidence="1" id="KW-0175">Coiled coil</keyword>
<dbReference type="AlphaFoldDB" id="L9YYV7"/>
<feature type="coiled-coil region" evidence="1">
    <location>
        <begin position="211"/>
        <end position="238"/>
    </location>
</feature>
<comment type="caution">
    <text evidence="3">The sequence shown here is derived from an EMBL/GenBank/DDBJ whole genome shotgun (WGS) entry which is preliminary data.</text>
</comment>
<evidence type="ECO:0000313" key="4">
    <source>
        <dbReference type="Proteomes" id="UP000011618"/>
    </source>
</evidence>
<reference evidence="3 4" key="1">
    <citation type="journal article" date="2014" name="PLoS Genet.">
        <title>Phylogenetically driven sequencing of extremely halophilic archaea reveals strategies for static and dynamic osmo-response.</title>
        <authorList>
            <person name="Becker E.A."/>
            <person name="Seitzer P.M."/>
            <person name="Tritt A."/>
            <person name="Larsen D."/>
            <person name="Krusor M."/>
            <person name="Yao A.I."/>
            <person name="Wu D."/>
            <person name="Madern D."/>
            <person name="Eisen J.A."/>
            <person name="Darling A.E."/>
            <person name="Facciotti M.T."/>
        </authorList>
    </citation>
    <scope>NUCLEOTIDE SEQUENCE [LARGE SCALE GENOMIC DNA]</scope>
    <source>
        <strain evidence="3 4">DSM 3751</strain>
    </source>
</reference>
<dbReference type="PANTHER" id="PTHR40707">
    <property type="entry name" value="POSSIBLE NUCLEASE OF RNASE H FOLD, RUVC/YQGF FAMILY"/>
    <property type="match status" value="1"/>
</dbReference>
<feature type="region of interest" description="Disordered" evidence="2">
    <location>
        <begin position="364"/>
        <end position="384"/>
    </location>
</feature>
<feature type="region of interest" description="Disordered" evidence="2">
    <location>
        <begin position="435"/>
        <end position="462"/>
    </location>
</feature>